<name>A4TXJ5_9PROT</name>
<organism evidence="3">
    <name type="scientific">Magnetospirillum gryphiswaldense</name>
    <dbReference type="NCBI Taxonomy" id="55518"/>
    <lineage>
        <taxon>Bacteria</taxon>
        <taxon>Pseudomonadati</taxon>
        <taxon>Pseudomonadota</taxon>
        <taxon>Alphaproteobacteria</taxon>
        <taxon>Rhodospirillales</taxon>
        <taxon>Rhodospirillaceae</taxon>
        <taxon>Magnetospirillum</taxon>
    </lineage>
</organism>
<protein>
    <submittedName>
        <fullName evidence="3">Phage Tail Collar</fullName>
    </submittedName>
</protein>
<dbReference type="AlphaFoldDB" id="A4TXJ5"/>
<feature type="chain" id="PRO_5002674247" evidence="1">
    <location>
        <begin position="28"/>
        <end position="233"/>
    </location>
</feature>
<accession>A4TXJ5</accession>
<dbReference type="InterPro" id="IPR011083">
    <property type="entry name" value="Phage_tail_collar_dom"/>
</dbReference>
<dbReference type="Gene3D" id="3.90.1340.10">
    <property type="entry name" value="Phage tail collar domain"/>
    <property type="match status" value="1"/>
</dbReference>
<dbReference type="RefSeq" id="WP_106002961.1">
    <property type="nucleotide sequence ID" value="NZ_CP027527.1"/>
</dbReference>
<evidence type="ECO:0000256" key="1">
    <source>
        <dbReference type="SAM" id="SignalP"/>
    </source>
</evidence>
<gene>
    <name evidence="3" type="ORF">MGR_2437</name>
</gene>
<feature type="signal peptide" evidence="1">
    <location>
        <begin position="1"/>
        <end position="27"/>
    </location>
</feature>
<proteinExistence type="predicted"/>
<reference evidence="3" key="1">
    <citation type="journal article" date="2007" name="J. Bacteriol.">
        <title>Comparative genome analysis of four magnetotactic bacteria reveals a complex set of group-specific genes implicated in magnetosome biomineralization and function.</title>
        <authorList>
            <person name="Richter M."/>
            <person name="Kube M."/>
            <person name="Bazylinski D.A."/>
            <person name="Lombardot T."/>
            <person name="Gloeckner F.O."/>
            <person name="Reinhardt R."/>
            <person name="Schueler D."/>
        </authorList>
    </citation>
    <scope>NUCLEOTIDE SEQUENCE</scope>
    <source>
        <strain evidence="3">MSR-1</strain>
    </source>
</reference>
<feature type="domain" description="Phage tail collar" evidence="2">
    <location>
        <begin position="36"/>
        <end position="92"/>
    </location>
</feature>
<dbReference type="InterPro" id="IPR037053">
    <property type="entry name" value="Phage_tail_collar_dom_sf"/>
</dbReference>
<dbReference type="SUPFAM" id="SSF88874">
    <property type="entry name" value="Receptor-binding domain of short tail fibre protein gp12"/>
    <property type="match status" value="1"/>
</dbReference>
<dbReference type="EMBL" id="CU459003">
    <property type="protein sequence ID" value="CAM75352.1"/>
    <property type="molecule type" value="Genomic_DNA"/>
</dbReference>
<evidence type="ECO:0000259" key="2">
    <source>
        <dbReference type="Pfam" id="PF07484"/>
    </source>
</evidence>
<keyword evidence="1" id="KW-0732">Signal</keyword>
<dbReference type="Pfam" id="PF07484">
    <property type="entry name" value="Collar"/>
    <property type="match status" value="1"/>
</dbReference>
<evidence type="ECO:0000313" key="3">
    <source>
        <dbReference type="EMBL" id="CAM75352.1"/>
    </source>
</evidence>
<sequence length="233" mass="23240">MKINPLLPTTTLAVLIVAMAAGKPAHACNGESPLMGEVCAVAFNYCPESTLPADGRKLAISEYQALFALIGTQFGGDGSTNFALPNLNGRSIVGANLKNGAPAFAVAGGQESVALTAAQVPAHTHAASLTASLTVTPQVVATQGLGNNPVAQSGNKLSTNNGSAGFTTANFAAYTTPATAGTTVALGGVSNTFSGSGQVTVNPTGASQPVATIPPQLALQFCVTVTGLYPERP</sequence>